<feature type="transmembrane region" description="Helical" evidence="1">
    <location>
        <begin position="38"/>
        <end position="58"/>
    </location>
</feature>
<keyword evidence="1" id="KW-0812">Transmembrane</keyword>
<feature type="transmembrane region" description="Helical" evidence="1">
    <location>
        <begin position="204"/>
        <end position="222"/>
    </location>
</feature>
<accession>A0A2M4DHS6</accession>
<feature type="transmembrane region" description="Helical" evidence="1">
    <location>
        <begin position="130"/>
        <end position="151"/>
    </location>
</feature>
<keyword evidence="1" id="KW-0472">Membrane</keyword>
<evidence type="ECO:0000256" key="1">
    <source>
        <dbReference type="SAM" id="Phobius"/>
    </source>
</evidence>
<organism evidence="2">
    <name type="scientific">Anopheles darlingi</name>
    <name type="common">Mosquito</name>
    <dbReference type="NCBI Taxonomy" id="43151"/>
    <lineage>
        <taxon>Eukaryota</taxon>
        <taxon>Metazoa</taxon>
        <taxon>Ecdysozoa</taxon>
        <taxon>Arthropoda</taxon>
        <taxon>Hexapoda</taxon>
        <taxon>Insecta</taxon>
        <taxon>Pterygota</taxon>
        <taxon>Neoptera</taxon>
        <taxon>Endopterygota</taxon>
        <taxon>Diptera</taxon>
        <taxon>Nematocera</taxon>
        <taxon>Culicoidea</taxon>
        <taxon>Culicidae</taxon>
        <taxon>Anophelinae</taxon>
        <taxon>Anopheles</taxon>
    </lineage>
</organism>
<proteinExistence type="predicted"/>
<name>A0A2M4DHS6_ANODA</name>
<keyword evidence="1" id="KW-1133">Transmembrane helix</keyword>
<sequence>MMVMVVVVIVVVVIVETRSVLQLVTGTLGVRILRGYVHLQPTGVTAVDAVTVLAGLVVGRGRRQMLDRFPLDHVLAYERRRNHGGRFHLDALHRQIHLFAAGRTLQIVQKVFVRLYHRRFNTLRLLDRQLIVIVSVLILLLRLLLLLLLLIGKQTGRLGVRAGRRDDDLLADVHQHRGRLEVLLLELRQVAHLDQRLPWMRTLALGWLLCRLLLVQFLRLLLVNDRRRRRLVLGGGE</sequence>
<dbReference type="AlphaFoldDB" id="A0A2M4DHS6"/>
<evidence type="ECO:0000313" key="2">
    <source>
        <dbReference type="EMBL" id="MBW76698.1"/>
    </source>
</evidence>
<protein>
    <submittedName>
        <fullName evidence="2">Uncharacterized protein</fullName>
    </submittedName>
</protein>
<dbReference type="EMBL" id="GGFL01012520">
    <property type="protein sequence ID" value="MBW76698.1"/>
    <property type="molecule type" value="Transcribed_RNA"/>
</dbReference>
<reference evidence="2" key="1">
    <citation type="submission" date="2018-01" db="EMBL/GenBank/DDBJ databases">
        <title>An insight into the sialome of Amazonian anophelines.</title>
        <authorList>
            <person name="Ribeiro J.M."/>
            <person name="Scarpassa V."/>
            <person name="Calvo E."/>
        </authorList>
    </citation>
    <scope>NUCLEOTIDE SEQUENCE</scope>
</reference>